<comment type="similarity">
    <text evidence="1">Belongs to the four-carbon acid sugar kinase family.</text>
</comment>
<dbReference type="SUPFAM" id="SSF142764">
    <property type="entry name" value="YgbK-like"/>
    <property type="match status" value="1"/>
</dbReference>
<gene>
    <name evidence="9" type="ORF">NZD86_18735</name>
    <name evidence="10" type="ORF">NZD86_23285</name>
</gene>
<accession>A0ABY6Z206</accession>
<evidence type="ECO:0000256" key="2">
    <source>
        <dbReference type="ARBA" id="ARBA00022679"/>
    </source>
</evidence>
<dbReference type="Gene3D" id="3.40.50.10840">
    <property type="entry name" value="Putative sugar-binding, N-terminal domain"/>
    <property type="match status" value="1"/>
</dbReference>
<evidence type="ECO:0000313" key="11">
    <source>
        <dbReference type="Proteomes" id="UP001164803"/>
    </source>
</evidence>
<dbReference type="GO" id="GO:0016301">
    <property type="term" value="F:kinase activity"/>
    <property type="evidence" value="ECO:0007669"/>
    <property type="project" value="UniProtKB-KW"/>
</dbReference>
<dbReference type="RefSeq" id="WP_268043574.1">
    <property type="nucleotide sequence ID" value="NZ_CP104064.1"/>
</dbReference>
<keyword evidence="3" id="KW-0547">Nucleotide-binding</keyword>
<dbReference type="Proteomes" id="UP001164803">
    <property type="component" value="Chromosome"/>
</dbReference>
<evidence type="ECO:0000256" key="6">
    <source>
        <dbReference type="ARBA" id="ARBA00023277"/>
    </source>
</evidence>
<proteinExistence type="inferred from homology"/>
<reference evidence="9" key="1">
    <citation type="submission" date="2022-08" db="EMBL/GenBank/DDBJ databases">
        <title>Alicyclobacillus dauci DSM2870, complete genome.</title>
        <authorList>
            <person name="Wang Q."/>
            <person name="Cai R."/>
            <person name="Wang Z."/>
        </authorList>
    </citation>
    <scope>NUCLEOTIDE SEQUENCE</scope>
    <source>
        <strain evidence="9">DSM 28700</strain>
        <plasmid evidence="10">unnamed1</plasmid>
    </source>
</reference>
<dbReference type="EMBL" id="CP104064">
    <property type="protein sequence ID" value="WAH36251.1"/>
    <property type="molecule type" value="Genomic_DNA"/>
</dbReference>
<dbReference type="InterPro" id="IPR042213">
    <property type="entry name" value="NBD_C_sf"/>
</dbReference>
<keyword evidence="11" id="KW-1185">Reference proteome</keyword>
<dbReference type="EMBL" id="CP104065">
    <property type="protein sequence ID" value="WAH39427.1"/>
    <property type="molecule type" value="Genomic_DNA"/>
</dbReference>
<keyword evidence="5" id="KW-0067">ATP-binding</keyword>
<dbReference type="InterPro" id="IPR031475">
    <property type="entry name" value="NBD_C"/>
</dbReference>
<dbReference type="Gene3D" id="3.40.980.20">
    <property type="entry name" value="Four-carbon acid sugar kinase, nucleotide binding domain"/>
    <property type="match status" value="1"/>
</dbReference>
<dbReference type="Pfam" id="PF17042">
    <property type="entry name" value="NBD_C"/>
    <property type="match status" value="1"/>
</dbReference>
<dbReference type="Pfam" id="PF07005">
    <property type="entry name" value="SBD_N"/>
    <property type="match status" value="1"/>
</dbReference>
<evidence type="ECO:0000313" key="10">
    <source>
        <dbReference type="EMBL" id="WAH39427.1"/>
    </source>
</evidence>
<feature type="domain" description="Four-carbon acid sugar kinase N-terminal" evidence="7">
    <location>
        <begin position="7"/>
        <end position="233"/>
    </location>
</feature>
<evidence type="ECO:0000256" key="5">
    <source>
        <dbReference type="ARBA" id="ARBA00022840"/>
    </source>
</evidence>
<dbReference type="InterPro" id="IPR010737">
    <property type="entry name" value="4-carb_acid_sugar_kinase_N"/>
</dbReference>
<name>A0ABY6Z206_9BACL</name>
<evidence type="ECO:0000313" key="9">
    <source>
        <dbReference type="EMBL" id="WAH36251.1"/>
    </source>
</evidence>
<keyword evidence="2" id="KW-0808">Transferase</keyword>
<feature type="domain" description="Four-carbon acid sugar kinase nucleotide binding" evidence="8">
    <location>
        <begin position="260"/>
        <end position="417"/>
    </location>
</feature>
<geneLocation type="plasmid" evidence="10 11">
    <name>unnamed1</name>
</geneLocation>
<keyword evidence="4 9" id="KW-0418">Kinase</keyword>
<dbReference type="InterPro" id="IPR037051">
    <property type="entry name" value="4-carb_acid_sugar_kinase_N_sf"/>
</dbReference>
<organism evidence="9 11">
    <name type="scientific">Alicyclobacillus dauci</name>
    <dbReference type="NCBI Taxonomy" id="1475485"/>
    <lineage>
        <taxon>Bacteria</taxon>
        <taxon>Bacillati</taxon>
        <taxon>Bacillota</taxon>
        <taxon>Bacilli</taxon>
        <taxon>Bacillales</taxon>
        <taxon>Alicyclobacillaceae</taxon>
        <taxon>Alicyclobacillus</taxon>
    </lineage>
</organism>
<sequence>MTKGQRIYVIADDLTGAADAANYFRTGSHQVRVSFRSDSPWVFSLGSNIVQVFDSESRALDEDTARQIVMNAGEQLRTSPNVPFLVYKKIDSTLRGHVGSEIEAFLKSLHRRVAVLAPTFPANGRIVQNGTLYVNGSPVSQTDFANDPRNPVTQDRVADLVRQTTTLPVIELTEDVLARGIDVVAEFIEGAAHKEAIIVADSTTNEELAVIAKAIAYNSSVLPCGSAGLAKQLAACWLNDASESESNLLPQQMPSCEHVLVAVGSANPVAHRQLEHVTRTYQSSIVELQPLLLAKQNTHAIELQRGSDELVHCSDQPVAGVTLAPARAMRDSALPGSFESDLAYAVNQWTESMSDRNAIGFVATGGDTALALCEALNAAAIWPEGEVIAGIPWSWIETSHGKIPLVSKAGGFGAMSALTEAAGFLLNKCPV</sequence>
<evidence type="ECO:0000256" key="4">
    <source>
        <dbReference type="ARBA" id="ARBA00022777"/>
    </source>
</evidence>
<evidence type="ECO:0000256" key="3">
    <source>
        <dbReference type="ARBA" id="ARBA00022741"/>
    </source>
</evidence>
<evidence type="ECO:0000259" key="8">
    <source>
        <dbReference type="Pfam" id="PF17042"/>
    </source>
</evidence>
<keyword evidence="6" id="KW-0119">Carbohydrate metabolism</keyword>
<dbReference type="Proteomes" id="UP001164803">
    <property type="component" value="Plasmid unnamed1"/>
</dbReference>
<protein>
    <submittedName>
        <fullName evidence="9">Four-carbon acid sugar kinase family protein</fullName>
    </submittedName>
</protein>
<keyword evidence="10" id="KW-0614">Plasmid</keyword>
<evidence type="ECO:0000256" key="1">
    <source>
        <dbReference type="ARBA" id="ARBA00005715"/>
    </source>
</evidence>
<evidence type="ECO:0000259" key="7">
    <source>
        <dbReference type="Pfam" id="PF07005"/>
    </source>
</evidence>